<accession>A0ABT6Y2Y5</accession>
<name>A0ABT6Y2Y5_9BACT</name>
<keyword evidence="1" id="KW-0175">Coiled coil</keyword>
<keyword evidence="3" id="KW-1185">Reference proteome</keyword>
<protein>
    <submittedName>
        <fullName evidence="2">Uncharacterized protein</fullName>
    </submittedName>
</protein>
<sequence length="101" mass="11940">MKQFSTMTLRGLDNDENADLVEIMNQVMQKENIKTGQSVFEFILRDYREKTEELQGLRQTYNAHRHKSNKEIEELQTENKKLKQAIKGFCQFIEVANQLDT</sequence>
<comment type="caution">
    <text evidence="2">The sequence shown here is derived from an EMBL/GenBank/DDBJ whole genome shotgun (WGS) entry which is preliminary data.</text>
</comment>
<dbReference type="Proteomes" id="UP001236507">
    <property type="component" value="Unassembled WGS sequence"/>
</dbReference>
<dbReference type="EMBL" id="JASHIF010000002">
    <property type="protein sequence ID" value="MDI9857907.1"/>
    <property type="molecule type" value="Genomic_DNA"/>
</dbReference>
<gene>
    <name evidence="2" type="ORF">QM524_01675</name>
</gene>
<organism evidence="2 3">
    <name type="scientific">Flectobacillus roseus</name>
    <dbReference type="NCBI Taxonomy" id="502259"/>
    <lineage>
        <taxon>Bacteria</taxon>
        <taxon>Pseudomonadati</taxon>
        <taxon>Bacteroidota</taxon>
        <taxon>Cytophagia</taxon>
        <taxon>Cytophagales</taxon>
        <taxon>Flectobacillaceae</taxon>
        <taxon>Flectobacillus</taxon>
    </lineage>
</organism>
<dbReference type="RefSeq" id="WP_283343192.1">
    <property type="nucleotide sequence ID" value="NZ_JASHIF010000002.1"/>
</dbReference>
<evidence type="ECO:0000313" key="3">
    <source>
        <dbReference type="Proteomes" id="UP001236507"/>
    </source>
</evidence>
<evidence type="ECO:0000256" key="1">
    <source>
        <dbReference type="SAM" id="Coils"/>
    </source>
</evidence>
<proteinExistence type="predicted"/>
<evidence type="ECO:0000313" key="2">
    <source>
        <dbReference type="EMBL" id="MDI9857907.1"/>
    </source>
</evidence>
<reference evidence="2 3" key="1">
    <citation type="submission" date="2023-05" db="EMBL/GenBank/DDBJ databases">
        <title>Novel species of genus Flectobacillus isolated from stream in China.</title>
        <authorList>
            <person name="Lu H."/>
        </authorList>
    </citation>
    <scope>NUCLEOTIDE SEQUENCE [LARGE SCALE GENOMIC DNA]</scope>
    <source>
        <strain evidence="2 3">KCTC 42575</strain>
    </source>
</reference>
<feature type="coiled-coil region" evidence="1">
    <location>
        <begin position="47"/>
        <end position="85"/>
    </location>
</feature>